<accession>A0AA38G577</accession>
<name>A0AA38G577_TAXCH</name>
<dbReference type="EMBL" id="JAHRHJ020000005">
    <property type="protein sequence ID" value="KAH9315343.1"/>
    <property type="molecule type" value="Genomic_DNA"/>
</dbReference>
<organism evidence="1 2">
    <name type="scientific">Taxus chinensis</name>
    <name type="common">Chinese yew</name>
    <name type="synonym">Taxus wallichiana var. chinensis</name>
    <dbReference type="NCBI Taxonomy" id="29808"/>
    <lineage>
        <taxon>Eukaryota</taxon>
        <taxon>Viridiplantae</taxon>
        <taxon>Streptophyta</taxon>
        <taxon>Embryophyta</taxon>
        <taxon>Tracheophyta</taxon>
        <taxon>Spermatophyta</taxon>
        <taxon>Pinopsida</taxon>
        <taxon>Pinidae</taxon>
        <taxon>Conifers II</taxon>
        <taxon>Cupressales</taxon>
        <taxon>Taxaceae</taxon>
        <taxon>Taxus</taxon>
    </lineage>
</organism>
<dbReference type="GO" id="GO:0006508">
    <property type="term" value="P:proteolysis"/>
    <property type="evidence" value="ECO:0007669"/>
    <property type="project" value="InterPro"/>
</dbReference>
<dbReference type="SUPFAM" id="SSF53474">
    <property type="entry name" value="alpha/beta-Hydrolases"/>
    <property type="match status" value="1"/>
</dbReference>
<dbReference type="GO" id="GO:0005737">
    <property type="term" value="C:cytoplasm"/>
    <property type="evidence" value="ECO:0007669"/>
    <property type="project" value="InterPro"/>
</dbReference>
<dbReference type="GO" id="GO:0004177">
    <property type="term" value="F:aminopeptidase activity"/>
    <property type="evidence" value="ECO:0007669"/>
    <property type="project" value="UniProtKB-EC"/>
</dbReference>
<gene>
    <name evidence="1" type="ORF">KI387_023970</name>
</gene>
<proteinExistence type="predicted"/>
<comment type="caution">
    <text evidence="1">The sequence shown here is derived from an EMBL/GenBank/DDBJ whole genome shotgun (WGS) entry which is preliminary data.</text>
</comment>
<feature type="non-terminal residue" evidence="1">
    <location>
        <position position="1"/>
    </location>
</feature>
<protein>
    <recommendedName>
        <fullName evidence="3">Prolyl aminopeptidase</fullName>
    </recommendedName>
</protein>
<reference evidence="1 2" key="1">
    <citation type="journal article" date="2021" name="Nat. Plants">
        <title>The Taxus genome provides insights into paclitaxel biosynthesis.</title>
        <authorList>
            <person name="Xiong X."/>
            <person name="Gou J."/>
            <person name="Liao Q."/>
            <person name="Li Y."/>
            <person name="Zhou Q."/>
            <person name="Bi G."/>
            <person name="Li C."/>
            <person name="Du R."/>
            <person name="Wang X."/>
            <person name="Sun T."/>
            <person name="Guo L."/>
            <person name="Liang H."/>
            <person name="Lu P."/>
            <person name="Wu Y."/>
            <person name="Zhang Z."/>
            <person name="Ro D.K."/>
            <person name="Shang Y."/>
            <person name="Huang S."/>
            <person name="Yan J."/>
        </authorList>
    </citation>
    <scope>NUCLEOTIDE SEQUENCE [LARGE SCALE GENOMIC DNA]</scope>
    <source>
        <strain evidence="1">Ta-2019</strain>
    </source>
</reference>
<sequence length="63" mass="7437">AFARIENHYFKHKGFFPTDSFLLDNLDKIRHIPATIVQGRYDVVCPMMSAWDLHKAWPEADFK</sequence>
<dbReference type="PANTHER" id="PTHR43722">
    <property type="entry name" value="PROLINE IMINOPEPTIDASE"/>
    <property type="match status" value="1"/>
</dbReference>
<feature type="non-terminal residue" evidence="1">
    <location>
        <position position="63"/>
    </location>
</feature>
<dbReference type="InterPro" id="IPR005944">
    <property type="entry name" value="Pro_iminopeptidase"/>
</dbReference>
<dbReference type="PANTHER" id="PTHR43722:SF1">
    <property type="entry name" value="PROLINE IMINOPEPTIDASE"/>
    <property type="match status" value="1"/>
</dbReference>
<evidence type="ECO:0000313" key="2">
    <source>
        <dbReference type="Proteomes" id="UP000824469"/>
    </source>
</evidence>
<dbReference type="InterPro" id="IPR029058">
    <property type="entry name" value="AB_hydrolase_fold"/>
</dbReference>
<evidence type="ECO:0000313" key="1">
    <source>
        <dbReference type="EMBL" id="KAH9315343.1"/>
    </source>
</evidence>
<evidence type="ECO:0008006" key="3">
    <source>
        <dbReference type="Google" id="ProtNLM"/>
    </source>
</evidence>
<keyword evidence="2" id="KW-1185">Reference proteome</keyword>
<dbReference type="Proteomes" id="UP000824469">
    <property type="component" value="Unassembled WGS sequence"/>
</dbReference>
<dbReference type="Gene3D" id="3.40.50.1820">
    <property type="entry name" value="alpha/beta hydrolase"/>
    <property type="match status" value="1"/>
</dbReference>
<dbReference type="AlphaFoldDB" id="A0AA38G577"/>